<keyword evidence="6 12" id="KW-0915">Sodium</keyword>
<dbReference type="GO" id="GO:0046872">
    <property type="term" value="F:metal ion binding"/>
    <property type="evidence" value="ECO:0007669"/>
    <property type="project" value="UniProtKB-KW"/>
</dbReference>
<feature type="transmembrane region" description="Helical" evidence="12">
    <location>
        <begin position="69"/>
        <end position="87"/>
    </location>
</feature>
<reference evidence="13" key="1">
    <citation type="journal article" date="2014" name="Int. J. Syst. Evol. Microbiol.">
        <title>Complete genome sequence of Corynebacterium casei LMG S-19264T (=DSM 44701T), isolated from a smear-ripened cheese.</title>
        <authorList>
            <consortium name="US DOE Joint Genome Institute (JGI-PGF)"/>
            <person name="Walter F."/>
            <person name="Albersmeier A."/>
            <person name="Kalinowski J."/>
            <person name="Ruckert C."/>
        </authorList>
    </citation>
    <scope>NUCLEOTIDE SEQUENCE</scope>
    <source>
        <strain evidence="13">JCM 13919</strain>
    </source>
</reference>
<keyword evidence="5 12" id="KW-1133">Transmembrane helix</keyword>
<comment type="catalytic activity">
    <reaction evidence="11">
        <text>fluoride(in) = fluoride(out)</text>
        <dbReference type="Rhea" id="RHEA:76159"/>
        <dbReference type="ChEBI" id="CHEBI:17051"/>
    </reaction>
    <physiologicalReaction direction="left-to-right" evidence="11">
        <dbReference type="Rhea" id="RHEA:76160"/>
    </physiologicalReaction>
</comment>
<organism evidence="13 14">
    <name type="scientific">Legionella impletisoli</name>
    <dbReference type="NCBI Taxonomy" id="343510"/>
    <lineage>
        <taxon>Bacteria</taxon>
        <taxon>Pseudomonadati</taxon>
        <taxon>Pseudomonadota</taxon>
        <taxon>Gammaproteobacteria</taxon>
        <taxon>Legionellales</taxon>
        <taxon>Legionellaceae</taxon>
        <taxon>Legionella</taxon>
    </lineage>
</organism>
<keyword evidence="7 12" id="KW-0406">Ion transport</keyword>
<feature type="binding site" evidence="12">
    <location>
        <position position="77"/>
    </location>
    <ligand>
        <name>Na(+)</name>
        <dbReference type="ChEBI" id="CHEBI:29101"/>
        <note>structural</note>
    </ligand>
</feature>
<proteinExistence type="inferred from homology"/>
<comment type="caution">
    <text evidence="13">The sequence shown here is derived from an EMBL/GenBank/DDBJ whole genome shotgun (WGS) entry which is preliminary data.</text>
</comment>
<keyword evidence="3" id="KW-0997">Cell inner membrane</keyword>
<keyword evidence="9 12" id="KW-0407">Ion channel</keyword>
<evidence type="ECO:0000256" key="6">
    <source>
        <dbReference type="ARBA" id="ARBA00023053"/>
    </source>
</evidence>
<dbReference type="NCBIfam" id="TIGR00494">
    <property type="entry name" value="crcB"/>
    <property type="match status" value="1"/>
</dbReference>
<name>A0A917JZH1_9GAMM</name>
<sequence>MLQAALAVAVGGALGALSRYGSVSLIQLALGTRYPWGTLFVNSLGSFLIGFIMSFLIERMAFGAEYWRLFLVVGFLGSYTTFSSFAWETLALYHNEQWVGALMNLFLNNLGSLFMVILGIQAERMIGGG</sequence>
<evidence type="ECO:0000313" key="14">
    <source>
        <dbReference type="Proteomes" id="UP000630149"/>
    </source>
</evidence>
<feature type="transmembrane region" description="Helical" evidence="12">
    <location>
        <begin position="39"/>
        <end position="57"/>
    </location>
</feature>
<dbReference type="Proteomes" id="UP000630149">
    <property type="component" value="Unassembled WGS sequence"/>
</dbReference>
<evidence type="ECO:0000256" key="2">
    <source>
        <dbReference type="ARBA" id="ARBA00022475"/>
    </source>
</evidence>
<evidence type="ECO:0000256" key="7">
    <source>
        <dbReference type="ARBA" id="ARBA00023065"/>
    </source>
</evidence>
<dbReference type="OrthoDB" id="9806299at2"/>
<comment type="subcellular location">
    <subcellularLocation>
        <location evidence="1 12">Cell membrane</location>
        <topology evidence="1 12">Multi-pass membrane protein</topology>
    </subcellularLocation>
</comment>
<feature type="transmembrane region" description="Helical" evidence="12">
    <location>
        <begin position="99"/>
        <end position="120"/>
    </location>
</feature>
<dbReference type="PANTHER" id="PTHR28259">
    <property type="entry name" value="FLUORIDE EXPORT PROTEIN 1-RELATED"/>
    <property type="match status" value="1"/>
</dbReference>
<reference evidence="13" key="2">
    <citation type="submission" date="2020-09" db="EMBL/GenBank/DDBJ databases">
        <authorList>
            <person name="Sun Q."/>
            <person name="Ohkuma M."/>
        </authorList>
    </citation>
    <scope>NUCLEOTIDE SEQUENCE</scope>
    <source>
        <strain evidence="13">JCM 13919</strain>
    </source>
</reference>
<dbReference type="EMBL" id="BMOB01000008">
    <property type="protein sequence ID" value="GGI89675.1"/>
    <property type="molecule type" value="Genomic_DNA"/>
</dbReference>
<dbReference type="Pfam" id="PF02537">
    <property type="entry name" value="CRCB"/>
    <property type="match status" value="1"/>
</dbReference>
<dbReference type="InterPro" id="IPR003691">
    <property type="entry name" value="FluC"/>
</dbReference>
<evidence type="ECO:0000256" key="3">
    <source>
        <dbReference type="ARBA" id="ARBA00022519"/>
    </source>
</evidence>
<dbReference type="RefSeq" id="WP_131777112.1">
    <property type="nucleotide sequence ID" value="NZ_BMOB01000008.1"/>
</dbReference>
<comment type="similarity">
    <text evidence="10 12">Belongs to the fluoride channel Fluc/FEX (TC 1.A.43) family.</text>
</comment>
<evidence type="ECO:0000313" key="13">
    <source>
        <dbReference type="EMBL" id="GGI89675.1"/>
    </source>
</evidence>
<evidence type="ECO:0000256" key="11">
    <source>
        <dbReference type="ARBA" id="ARBA00035585"/>
    </source>
</evidence>
<dbReference type="GO" id="GO:0140114">
    <property type="term" value="P:cellular detoxification of fluoride"/>
    <property type="evidence" value="ECO:0007669"/>
    <property type="project" value="UniProtKB-UniRule"/>
</dbReference>
<evidence type="ECO:0000256" key="10">
    <source>
        <dbReference type="ARBA" id="ARBA00035120"/>
    </source>
</evidence>
<protein>
    <recommendedName>
        <fullName evidence="12">Fluoride-specific ion channel FluC</fullName>
    </recommendedName>
</protein>
<keyword evidence="12" id="KW-0813">Transport</keyword>
<evidence type="ECO:0000256" key="1">
    <source>
        <dbReference type="ARBA" id="ARBA00004651"/>
    </source>
</evidence>
<dbReference type="GO" id="GO:0005886">
    <property type="term" value="C:plasma membrane"/>
    <property type="evidence" value="ECO:0007669"/>
    <property type="project" value="UniProtKB-SubCell"/>
</dbReference>
<keyword evidence="4 12" id="KW-0812">Transmembrane</keyword>
<gene>
    <name evidence="12 13" type="primary">crcB</name>
    <name evidence="12" type="synonym">fluC</name>
    <name evidence="13" type="ORF">GCM10007966_18020</name>
</gene>
<comment type="activity regulation">
    <text evidence="12">Na(+) is not transported, but it plays an essential structural role and its presence is essential for fluoride channel function.</text>
</comment>
<evidence type="ECO:0000256" key="8">
    <source>
        <dbReference type="ARBA" id="ARBA00023136"/>
    </source>
</evidence>
<keyword evidence="8 12" id="KW-0472">Membrane</keyword>
<keyword evidence="2 12" id="KW-1003">Cell membrane</keyword>
<evidence type="ECO:0000256" key="4">
    <source>
        <dbReference type="ARBA" id="ARBA00022692"/>
    </source>
</evidence>
<dbReference type="PANTHER" id="PTHR28259:SF1">
    <property type="entry name" value="FLUORIDE EXPORT PROTEIN 1-RELATED"/>
    <property type="match status" value="1"/>
</dbReference>
<accession>A0A917JZH1</accession>
<dbReference type="GO" id="GO:0062054">
    <property type="term" value="F:fluoride channel activity"/>
    <property type="evidence" value="ECO:0007669"/>
    <property type="project" value="UniProtKB-UniRule"/>
</dbReference>
<evidence type="ECO:0000256" key="9">
    <source>
        <dbReference type="ARBA" id="ARBA00023303"/>
    </source>
</evidence>
<evidence type="ECO:0000256" key="5">
    <source>
        <dbReference type="ARBA" id="ARBA00022989"/>
    </source>
</evidence>
<evidence type="ECO:0000256" key="12">
    <source>
        <dbReference type="HAMAP-Rule" id="MF_00454"/>
    </source>
</evidence>
<feature type="binding site" evidence="12">
    <location>
        <position position="80"/>
    </location>
    <ligand>
        <name>Na(+)</name>
        <dbReference type="ChEBI" id="CHEBI:29101"/>
        <note>structural</note>
    </ligand>
</feature>
<comment type="function">
    <text evidence="12">Fluoride-specific ion channel. Important for reducing fluoride concentration in the cell, thus reducing its toxicity.</text>
</comment>
<dbReference type="AlphaFoldDB" id="A0A917JZH1"/>
<dbReference type="HAMAP" id="MF_00454">
    <property type="entry name" value="FluC"/>
    <property type="match status" value="1"/>
</dbReference>
<keyword evidence="12" id="KW-0479">Metal-binding</keyword>
<keyword evidence="14" id="KW-1185">Reference proteome</keyword>